<dbReference type="EMBL" id="JPOX01000002">
    <property type="protein sequence ID" value="KFX53037.1"/>
    <property type="molecule type" value="Genomic_DNA"/>
</dbReference>
<comment type="similarity">
    <text evidence="2 7">Belongs to the phosphohexose mutase family.</text>
</comment>
<dbReference type="Pfam" id="PF02880">
    <property type="entry name" value="PGM_PMM_III"/>
    <property type="match status" value="1"/>
</dbReference>
<dbReference type="PROSITE" id="PS00710">
    <property type="entry name" value="PGM_PMM"/>
    <property type="match status" value="1"/>
</dbReference>
<comment type="caution">
    <text evidence="11">The sequence shown here is derived from an EMBL/GenBank/DDBJ whole genome shotgun (WGS) entry which is preliminary data.</text>
</comment>
<dbReference type="HOGENOM" id="CLU_045514_1_0_1"/>
<dbReference type="InterPro" id="IPR050060">
    <property type="entry name" value="Phosphoglucosamine_mutase"/>
</dbReference>
<evidence type="ECO:0000259" key="9">
    <source>
        <dbReference type="Pfam" id="PF02879"/>
    </source>
</evidence>
<dbReference type="PANTHER" id="PTHR42946">
    <property type="entry name" value="PHOSPHOHEXOSE MUTASE"/>
    <property type="match status" value="1"/>
</dbReference>
<evidence type="ECO:0000256" key="6">
    <source>
        <dbReference type="ARBA" id="ARBA00023235"/>
    </source>
</evidence>
<keyword evidence="5 7" id="KW-0460">Magnesium</keyword>
<dbReference type="Pfam" id="PF02878">
    <property type="entry name" value="PGM_PMM_I"/>
    <property type="match status" value="1"/>
</dbReference>
<dbReference type="InterPro" id="IPR005844">
    <property type="entry name" value="A-D-PHexomutase_a/b/a-I"/>
</dbReference>
<keyword evidence="4 7" id="KW-0479">Metal-binding</keyword>
<dbReference type="InterPro" id="IPR016066">
    <property type="entry name" value="A-D-PHexomutase_CS"/>
</dbReference>
<dbReference type="SUPFAM" id="SSF53738">
    <property type="entry name" value="Phosphoglucomutase, first 3 domains"/>
    <property type="match status" value="2"/>
</dbReference>
<keyword evidence="3" id="KW-0597">Phosphoprotein</keyword>
<evidence type="ECO:0000259" key="10">
    <source>
        <dbReference type="Pfam" id="PF02880"/>
    </source>
</evidence>
<gene>
    <name evidence="11" type="ORF">GQ26_0023940</name>
</gene>
<proteinExistence type="inferred from homology"/>
<dbReference type="AlphaFoldDB" id="A0A093VKI7"/>
<dbReference type="Pfam" id="PF02879">
    <property type="entry name" value="PGM_PMM_II"/>
    <property type="match status" value="1"/>
</dbReference>
<evidence type="ECO:0000259" key="8">
    <source>
        <dbReference type="Pfam" id="PF02878"/>
    </source>
</evidence>
<dbReference type="GO" id="GO:0000287">
    <property type="term" value="F:magnesium ion binding"/>
    <property type="evidence" value="ECO:0007669"/>
    <property type="project" value="InterPro"/>
</dbReference>
<reference evidence="11" key="1">
    <citation type="journal article" date="2014" name="PLoS Genet.">
        <title>Signature Gene Expression Reveals Novel Clues to the Molecular Mechanisms of Dimorphic Transition in Penicillium marneffei.</title>
        <authorList>
            <person name="Yang E."/>
            <person name="Wang G."/>
            <person name="Cai J."/>
            <person name="Woo P.C."/>
            <person name="Lau S.K."/>
            <person name="Yuen K.-Y."/>
            <person name="Chow W.-N."/>
            <person name="Lin X."/>
        </authorList>
    </citation>
    <scope>NUCLEOTIDE SEQUENCE [LARGE SCALE GENOMIC DNA]</scope>
    <source>
        <strain evidence="11">PM1</strain>
    </source>
</reference>
<dbReference type="Gene3D" id="3.30.310.50">
    <property type="entry name" value="Alpha-D-phosphohexomutase, C-terminal domain"/>
    <property type="match status" value="1"/>
</dbReference>
<feature type="domain" description="Alpha-D-phosphohexomutase alpha/beta/alpha" evidence="9">
    <location>
        <begin position="197"/>
        <end position="293"/>
    </location>
</feature>
<organism evidence="11">
    <name type="scientific">Talaromyces marneffei PM1</name>
    <dbReference type="NCBI Taxonomy" id="1077442"/>
    <lineage>
        <taxon>Eukaryota</taxon>
        <taxon>Fungi</taxon>
        <taxon>Dikarya</taxon>
        <taxon>Ascomycota</taxon>
        <taxon>Pezizomycotina</taxon>
        <taxon>Eurotiomycetes</taxon>
        <taxon>Eurotiomycetidae</taxon>
        <taxon>Eurotiales</taxon>
        <taxon>Trichocomaceae</taxon>
        <taxon>Talaromyces</taxon>
        <taxon>Talaromyces sect. Talaromyces</taxon>
    </lineage>
</organism>
<dbReference type="InterPro" id="IPR016055">
    <property type="entry name" value="A-D-PHexomutase_a/b/a-I/II/III"/>
</dbReference>
<name>A0A093VKI7_TALMA</name>
<dbReference type="GO" id="GO:0004615">
    <property type="term" value="F:phosphomannomutase activity"/>
    <property type="evidence" value="ECO:0007669"/>
    <property type="project" value="TreeGrafter"/>
</dbReference>
<evidence type="ECO:0000256" key="4">
    <source>
        <dbReference type="ARBA" id="ARBA00022723"/>
    </source>
</evidence>
<dbReference type="eggNOG" id="ENOG502SJJ8">
    <property type="taxonomic scope" value="Eukaryota"/>
</dbReference>
<evidence type="ECO:0000256" key="2">
    <source>
        <dbReference type="ARBA" id="ARBA00010231"/>
    </source>
</evidence>
<accession>A0A093VKI7</accession>
<evidence type="ECO:0000313" key="11">
    <source>
        <dbReference type="EMBL" id="KFX53037.1"/>
    </source>
</evidence>
<dbReference type="GO" id="GO:0005975">
    <property type="term" value="P:carbohydrate metabolic process"/>
    <property type="evidence" value="ECO:0007669"/>
    <property type="project" value="InterPro"/>
</dbReference>
<comment type="cofactor">
    <cofactor evidence="1">
        <name>Mg(2+)</name>
        <dbReference type="ChEBI" id="CHEBI:18420"/>
    </cofactor>
</comment>
<dbReference type="Gene3D" id="3.40.120.10">
    <property type="entry name" value="Alpha-D-Glucose-1,6-Bisphosphate, subunit A, domain 3"/>
    <property type="match status" value="3"/>
</dbReference>
<sequence length="568" mass="62481">MPTTTLREGLAYTPQPLKFGTSGRRGLVVDLTQLEIYTNVLAEIHYLQSLPLSEGGIQSGDDFYYAYDLRPSSTKYVENNRGGLCQAVEQALKDGGMRPLNLGAIPTPALTYFALQRGKGSIMVTGSHIPFDRNGYKLNTSKGELMKKDEHPINDLVALTREKLMEQEFSESLFDEQGMLRNKPSTLEPVLPEARSAYIQRFLDFFEGETLQGMTILAYQHSAVGRDLLVEIFEKFGANVIPAGRSETFVPIDTEAIDQAQLDVVQKLYDQAGQSSINAMISTDGDSDRPLLLAPRNGKLCFFGGDLLGMIVAQFLRADAAVVPISANDAIDYGSLAEITEPKTKIGSPYVIAGMQLAIDKGRSHVCGWEANGGFLTGSDMKRNGKTLSALPTRDAMLPLLCALFAAKNEHMTLPDLFATLPKRYSRAALLRNFPRSTSLKIIERFSPPDAVMRDVSFDASSQIIVRDSNNSQLDTTESHAGDIKRIRSELESIFSSERGFGPIVRINYTDGVRMYFGNGDVAHFRPSGNADELRIYAIADQQERADDIAVQGVAEPDGLLRRLQSVV</sequence>
<feature type="domain" description="Alpha-D-phosphohexomutase alpha/beta/alpha" evidence="10">
    <location>
        <begin position="306"/>
        <end position="425"/>
    </location>
</feature>
<evidence type="ECO:0000256" key="3">
    <source>
        <dbReference type="ARBA" id="ARBA00022553"/>
    </source>
</evidence>
<dbReference type="InterPro" id="IPR005845">
    <property type="entry name" value="A-D-PHexomutase_a/b/a-II"/>
</dbReference>
<dbReference type="EMBL" id="JPOX01000002">
    <property type="protein sequence ID" value="KFX53038.1"/>
    <property type="molecule type" value="Genomic_DNA"/>
</dbReference>
<dbReference type="SUPFAM" id="SSF55957">
    <property type="entry name" value="Phosphoglucomutase, C-terminal domain"/>
    <property type="match status" value="1"/>
</dbReference>
<dbReference type="InterPro" id="IPR005846">
    <property type="entry name" value="A-D-PHexomutase_a/b/a-III"/>
</dbReference>
<keyword evidence="6" id="KW-0413">Isomerase</keyword>
<evidence type="ECO:0000256" key="5">
    <source>
        <dbReference type="ARBA" id="ARBA00022842"/>
    </source>
</evidence>
<dbReference type="PANTHER" id="PTHR42946:SF1">
    <property type="entry name" value="PHOSPHOGLUCOMUTASE (ALPHA-D-GLUCOSE-1,6-BISPHOSPHATE-DEPENDENT)"/>
    <property type="match status" value="1"/>
</dbReference>
<feature type="domain" description="Alpha-D-phosphohexomutase alpha/beta/alpha" evidence="8">
    <location>
        <begin position="18"/>
        <end position="154"/>
    </location>
</feature>
<dbReference type="InterPro" id="IPR036900">
    <property type="entry name" value="A-D-PHexomutase_C_sf"/>
</dbReference>
<evidence type="ECO:0000256" key="7">
    <source>
        <dbReference type="RuleBase" id="RU004326"/>
    </source>
</evidence>
<evidence type="ECO:0000256" key="1">
    <source>
        <dbReference type="ARBA" id="ARBA00001946"/>
    </source>
</evidence>
<protein>
    <submittedName>
        <fullName evidence="11">Phosphomannomutase</fullName>
    </submittedName>
</protein>